<dbReference type="Proteomes" id="UP000198649">
    <property type="component" value="Unassembled WGS sequence"/>
</dbReference>
<accession>A0A1I3CGG4</accession>
<evidence type="ECO:0000256" key="2">
    <source>
        <dbReference type="ARBA" id="ARBA00022525"/>
    </source>
</evidence>
<dbReference type="EMBL" id="FOQG01000002">
    <property type="protein sequence ID" value="SFH73483.1"/>
    <property type="molecule type" value="Genomic_DNA"/>
</dbReference>
<dbReference type="Gene3D" id="2.150.10.10">
    <property type="entry name" value="Serralysin-like metalloprotease, C-terminal"/>
    <property type="match status" value="1"/>
</dbReference>
<name>A0A1I3CGG4_9ACTN</name>
<protein>
    <submittedName>
        <fullName evidence="5">Hemolysin-type calcium-binding repeat-containing protein</fullName>
    </submittedName>
</protein>
<evidence type="ECO:0000313" key="6">
    <source>
        <dbReference type="Proteomes" id="UP000198649"/>
    </source>
</evidence>
<feature type="region of interest" description="Disordered" evidence="3">
    <location>
        <begin position="387"/>
        <end position="407"/>
    </location>
</feature>
<organism evidence="5 6">
    <name type="scientific">Nocardioides psychrotolerans</name>
    <dbReference type="NCBI Taxonomy" id="1005945"/>
    <lineage>
        <taxon>Bacteria</taxon>
        <taxon>Bacillati</taxon>
        <taxon>Actinomycetota</taxon>
        <taxon>Actinomycetes</taxon>
        <taxon>Propionibacteriales</taxon>
        <taxon>Nocardioidaceae</taxon>
        <taxon>Nocardioides</taxon>
    </lineage>
</organism>
<dbReference type="AlphaFoldDB" id="A0A1I3CGG4"/>
<keyword evidence="6" id="KW-1185">Reference proteome</keyword>
<dbReference type="SUPFAM" id="SSF51120">
    <property type="entry name" value="beta-Roll"/>
    <property type="match status" value="2"/>
</dbReference>
<dbReference type="PANTHER" id="PTHR38340">
    <property type="entry name" value="S-LAYER PROTEIN"/>
    <property type="match status" value="1"/>
</dbReference>
<feature type="signal peptide" evidence="4">
    <location>
        <begin position="1"/>
        <end position="29"/>
    </location>
</feature>
<keyword evidence="4" id="KW-0732">Signal</keyword>
<evidence type="ECO:0000256" key="4">
    <source>
        <dbReference type="SAM" id="SignalP"/>
    </source>
</evidence>
<comment type="subcellular location">
    <subcellularLocation>
        <location evidence="1">Secreted</location>
    </subcellularLocation>
</comment>
<dbReference type="OrthoDB" id="3783154at2"/>
<sequence length="418" mass="42319">MDMTTSRSRRTTGLLAPLLLAVLAPVVPAADAAQAGAVPPTCHGERATLVGTDGRDVLVGTPRHDVIVARRGDDVVRAGGGDDLVCAGPGADVLWGGPGNDRLHGEGDRAFEDQGGPGIAGDTLRGGPGDDLLDVGFHVAADTGNFPNTLAWDQSAGPVRMRLGAPGDAPGVVIGEGRDRVVGARRLTVVGSRFGDVLDVRVPGDVKVVAGAGADRVRTGAGDDEVLTERQVVDHAVGDRDLVFTGAGDDQVSSFSGPDEISLGHGTDLALTASDAPVIIDGGAGGDQINATVHDDLIIDGGTGNNSVVLDATGVEGELVLTRRQGTLATGTILARVRRFTSYDLIGGSAWTYSGADLPDRVVALSSGGPVQVFTLGGDDELWGSPFDDQLDGGPGTDEVHPGGGADTCVSVEVGTCP</sequence>
<dbReference type="InterPro" id="IPR050557">
    <property type="entry name" value="RTX_toxin/Mannuronan_C5-epim"/>
</dbReference>
<dbReference type="InterPro" id="IPR001343">
    <property type="entry name" value="Hemolysn_Ca-bd"/>
</dbReference>
<evidence type="ECO:0000313" key="5">
    <source>
        <dbReference type="EMBL" id="SFH73483.1"/>
    </source>
</evidence>
<proteinExistence type="predicted"/>
<gene>
    <name evidence="5" type="ORF">SAMN05216561_10248</name>
</gene>
<reference evidence="5 6" key="1">
    <citation type="submission" date="2016-10" db="EMBL/GenBank/DDBJ databases">
        <authorList>
            <person name="de Groot N.N."/>
        </authorList>
    </citation>
    <scope>NUCLEOTIDE SEQUENCE [LARGE SCALE GENOMIC DNA]</scope>
    <source>
        <strain evidence="5 6">CGMCC 1.11156</strain>
    </source>
</reference>
<dbReference type="STRING" id="1005945.SAMN05216561_10248"/>
<dbReference type="GO" id="GO:0005509">
    <property type="term" value="F:calcium ion binding"/>
    <property type="evidence" value="ECO:0007669"/>
    <property type="project" value="InterPro"/>
</dbReference>
<evidence type="ECO:0000256" key="3">
    <source>
        <dbReference type="SAM" id="MobiDB-lite"/>
    </source>
</evidence>
<dbReference type="InterPro" id="IPR011049">
    <property type="entry name" value="Serralysin-like_metalloprot_C"/>
</dbReference>
<dbReference type="GO" id="GO:0005576">
    <property type="term" value="C:extracellular region"/>
    <property type="evidence" value="ECO:0007669"/>
    <property type="project" value="UniProtKB-SubCell"/>
</dbReference>
<keyword evidence="2" id="KW-0964">Secreted</keyword>
<feature type="chain" id="PRO_5038706123" evidence="4">
    <location>
        <begin position="30"/>
        <end position="418"/>
    </location>
</feature>
<evidence type="ECO:0000256" key="1">
    <source>
        <dbReference type="ARBA" id="ARBA00004613"/>
    </source>
</evidence>
<dbReference type="Pfam" id="PF00353">
    <property type="entry name" value="HemolysinCabind"/>
    <property type="match status" value="6"/>
</dbReference>
<dbReference type="PANTHER" id="PTHR38340:SF1">
    <property type="entry name" value="S-LAYER PROTEIN"/>
    <property type="match status" value="1"/>
</dbReference>
<dbReference type="PRINTS" id="PR00313">
    <property type="entry name" value="CABNDNGRPT"/>
</dbReference>